<dbReference type="InterPro" id="IPR035979">
    <property type="entry name" value="RBD_domain_sf"/>
</dbReference>
<dbReference type="Gene3D" id="3.30.70.330">
    <property type="match status" value="1"/>
</dbReference>
<evidence type="ECO:0000256" key="3">
    <source>
        <dbReference type="SAM" id="Coils"/>
    </source>
</evidence>
<comment type="caution">
    <text evidence="6">The sequence shown here is derived from an EMBL/GenBank/DDBJ whole genome shotgun (WGS) entry which is preliminary data.</text>
</comment>
<sequence length="347" mass="40339">MTVDDDNSIYVGGLPYSATEETLRDVFGLYGSIIAVKIINDHGTRGKCFGFVTFRNQRSVAAAIDDMDGKTIDGRVVKVNEATTRGGRSNFGRDRFRRNSDRGVDWGRGRVRDRDYDHGRDRYQEEHRDRSRDRNRSSGPDESGQRGYGRAHDNDRSRDGFSDRDRSRDRERADDKTPRGKHGERNWERDHNVDRHHDREMDGTNGDYKNTIKEIDHEAKKQNGSTNNDWSSREISLGSSEYDDDEIKEQLGRSIQRHEELKEEISQREEILEGKQQLVSDLQKRAKKLEDALINAKRVSSQRKRQFAQLQKCFLQLKEDINRLKSSEQELQVSLYHLDLLHKDATN</sequence>
<dbReference type="InterPro" id="IPR050886">
    <property type="entry name" value="RNA-binding_reg"/>
</dbReference>
<protein>
    <recommendedName>
        <fullName evidence="5">RRM domain-containing protein</fullName>
    </recommendedName>
</protein>
<dbReference type="InterPro" id="IPR000504">
    <property type="entry name" value="RRM_dom"/>
</dbReference>
<dbReference type="FunFam" id="3.30.70.330:FF:000539">
    <property type="entry name" value="RNA-binding (RRM/RBD/RNP motifs) family protein"/>
    <property type="match status" value="1"/>
</dbReference>
<feature type="compositionally biased region" description="Basic and acidic residues" evidence="4">
    <location>
        <begin position="91"/>
        <end position="136"/>
    </location>
</feature>
<dbReference type="PANTHER" id="PTHR48024:SF56">
    <property type="entry name" value="HETEROGENEOUS NUCLEAR RIBONUCLEOPROTEIN A0"/>
    <property type="match status" value="1"/>
</dbReference>
<dbReference type="Proteomes" id="UP001141552">
    <property type="component" value="Unassembled WGS sequence"/>
</dbReference>
<feature type="compositionally biased region" description="Basic and acidic residues" evidence="4">
    <location>
        <begin position="210"/>
        <end position="221"/>
    </location>
</feature>
<evidence type="ECO:0000256" key="2">
    <source>
        <dbReference type="PROSITE-ProRule" id="PRU00176"/>
    </source>
</evidence>
<dbReference type="GO" id="GO:0005739">
    <property type="term" value="C:mitochondrion"/>
    <property type="evidence" value="ECO:0007669"/>
    <property type="project" value="TreeGrafter"/>
</dbReference>
<feature type="compositionally biased region" description="Polar residues" evidence="4">
    <location>
        <begin position="222"/>
        <end position="239"/>
    </location>
</feature>
<evidence type="ECO:0000256" key="1">
    <source>
        <dbReference type="ARBA" id="ARBA00022884"/>
    </source>
</evidence>
<evidence type="ECO:0000259" key="5">
    <source>
        <dbReference type="PROSITE" id="PS50102"/>
    </source>
</evidence>
<feature type="compositionally biased region" description="Basic and acidic residues" evidence="4">
    <location>
        <begin position="150"/>
        <end position="202"/>
    </location>
</feature>
<dbReference type="SMART" id="SM00360">
    <property type="entry name" value="RRM"/>
    <property type="match status" value="1"/>
</dbReference>
<feature type="region of interest" description="Disordered" evidence="4">
    <location>
        <begin position="85"/>
        <end position="245"/>
    </location>
</feature>
<keyword evidence="7" id="KW-1185">Reference proteome</keyword>
<organism evidence="6 7">
    <name type="scientific">Turnera subulata</name>
    <dbReference type="NCBI Taxonomy" id="218843"/>
    <lineage>
        <taxon>Eukaryota</taxon>
        <taxon>Viridiplantae</taxon>
        <taxon>Streptophyta</taxon>
        <taxon>Embryophyta</taxon>
        <taxon>Tracheophyta</taxon>
        <taxon>Spermatophyta</taxon>
        <taxon>Magnoliopsida</taxon>
        <taxon>eudicotyledons</taxon>
        <taxon>Gunneridae</taxon>
        <taxon>Pentapetalae</taxon>
        <taxon>rosids</taxon>
        <taxon>fabids</taxon>
        <taxon>Malpighiales</taxon>
        <taxon>Passifloraceae</taxon>
        <taxon>Turnera</taxon>
    </lineage>
</organism>
<feature type="domain" description="RRM" evidence="5">
    <location>
        <begin position="7"/>
        <end position="84"/>
    </location>
</feature>
<dbReference type="InterPro" id="IPR012677">
    <property type="entry name" value="Nucleotide-bd_a/b_plait_sf"/>
</dbReference>
<dbReference type="OrthoDB" id="272703at2759"/>
<dbReference type="Pfam" id="PF00076">
    <property type="entry name" value="RRM_1"/>
    <property type="match status" value="1"/>
</dbReference>
<reference evidence="6" key="2">
    <citation type="journal article" date="2023" name="Plants (Basel)">
        <title>Annotation of the Turnera subulata (Passifloraceae) Draft Genome Reveals the S-Locus Evolved after the Divergence of Turneroideae from Passifloroideae in a Stepwise Manner.</title>
        <authorList>
            <person name="Henning P.M."/>
            <person name="Roalson E.H."/>
            <person name="Mir W."/>
            <person name="McCubbin A.G."/>
            <person name="Shore J.S."/>
        </authorList>
    </citation>
    <scope>NUCLEOTIDE SEQUENCE</scope>
    <source>
        <strain evidence="6">F60SS</strain>
    </source>
</reference>
<dbReference type="SUPFAM" id="SSF54928">
    <property type="entry name" value="RNA-binding domain, RBD"/>
    <property type="match status" value="1"/>
</dbReference>
<reference evidence="6" key="1">
    <citation type="submission" date="2022-02" db="EMBL/GenBank/DDBJ databases">
        <authorList>
            <person name="Henning P.M."/>
            <person name="McCubbin A.G."/>
            <person name="Shore J.S."/>
        </authorList>
    </citation>
    <scope>NUCLEOTIDE SEQUENCE</scope>
    <source>
        <strain evidence="6">F60SS</strain>
        <tissue evidence="6">Leaves</tissue>
    </source>
</reference>
<dbReference type="AlphaFoldDB" id="A0A9Q0FK57"/>
<keyword evidence="3" id="KW-0175">Coiled coil</keyword>
<feature type="coiled-coil region" evidence="3">
    <location>
        <begin position="248"/>
        <end position="299"/>
    </location>
</feature>
<dbReference type="PANTHER" id="PTHR48024">
    <property type="entry name" value="GEO13361P1-RELATED"/>
    <property type="match status" value="1"/>
</dbReference>
<evidence type="ECO:0000313" key="6">
    <source>
        <dbReference type="EMBL" id="KAJ4832115.1"/>
    </source>
</evidence>
<dbReference type="GO" id="GO:0005634">
    <property type="term" value="C:nucleus"/>
    <property type="evidence" value="ECO:0007669"/>
    <property type="project" value="TreeGrafter"/>
</dbReference>
<dbReference type="GO" id="GO:0003723">
    <property type="term" value="F:RNA binding"/>
    <property type="evidence" value="ECO:0007669"/>
    <property type="project" value="UniProtKB-UniRule"/>
</dbReference>
<accession>A0A9Q0FK57</accession>
<dbReference type="EMBL" id="JAKUCV010005195">
    <property type="protein sequence ID" value="KAJ4832115.1"/>
    <property type="molecule type" value="Genomic_DNA"/>
</dbReference>
<dbReference type="CDD" id="cd00590">
    <property type="entry name" value="RRM_SF"/>
    <property type="match status" value="1"/>
</dbReference>
<evidence type="ECO:0000313" key="7">
    <source>
        <dbReference type="Proteomes" id="UP001141552"/>
    </source>
</evidence>
<proteinExistence type="predicted"/>
<gene>
    <name evidence="6" type="ORF">Tsubulata_032532</name>
</gene>
<evidence type="ECO:0000256" key="4">
    <source>
        <dbReference type="SAM" id="MobiDB-lite"/>
    </source>
</evidence>
<name>A0A9Q0FK57_9ROSI</name>
<dbReference type="PROSITE" id="PS50102">
    <property type="entry name" value="RRM"/>
    <property type="match status" value="1"/>
</dbReference>
<keyword evidence="1 2" id="KW-0694">RNA-binding</keyword>